<sequence length="218" mass="23236">MKKILIVVLIVVVVALAGVVVYQKLNQPETTPIVVNQPVANQSENQPKNCAKEGEINSLSAAQGGGCCSGLTSVSPANTFDSACNIISSQQHIEACVLCGNGVCGKGENQCNCPQDCRSEITIGKFNIDQVKVSELQSAIDEGHQPWRLDTKMVLKADGLAYGFTADELENAKNILTTGSAGVAQYEISHNSIVYTVSLIQPVVGENKIWMIGEISQK</sequence>
<evidence type="ECO:0000313" key="1">
    <source>
        <dbReference type="EMBL" id="PIR90838.1"/>
    </source>
</evidence>
<accession>A0A2H0UVH9</accession>
<evidence type="ECO:0000313" key="2">
    <source>
        <dbReference type="Proteomes" id="UP000228906"/>
    </source>
</evidence>
<name>A0A2H0UVH9_9BACT</name>
<protein>
    <submittedName>
        <fullName evidence="1">Uncharacterized protein</fullName>
    </submittedName>
</protein>
<dbReference type="Proteomes" id="UP000228906">
    <property type="component" value="Unassembled WGS sequence"/>
</dbReference>
<dbReference type="EMBL" id="PFAV01000073">
    <property type="protein sequence ID" value="PIR90838.1"/>
    <property type="molecule type" value="Genomic_DNA"/>
</dbReference>
<reference evidence="2" key="1">
    <citation type="submission" date="2017-09" db="EMBL/GenBank/DDBJ databases">
        <title>Depth-based differentiation of microbial function through sediment-hosted aquifers and enrichment of novel symbionts in the deep terrestrial subsurface.</title>
        <authorList>
            <person name="Probst A.J."/>
            <person name="Ladd B."/>
            <person name="Jarett J.K."/>
            <person name="Geller-Mcgrath D.E."/>
            <person name="Sieber C.M.K."/>
            <person name="Emerson J.B."/>
            <person name="Anantharaman K."/>
            <person name="Thomas B.C."/>
            <person name="Malmstrom R."/>
            <person name="Stieglmeier M."/>
            <person name="Klingl A."/>
            <person name="Woyke T."/>
            <person name="Ryan C.M."/>
            <person name="Banfield J.F."/>
        </authorList>
    </citation>
    <scope>NUCLEOTIDE SEQUENCE [LARGE SCALE GENOMIC DNA]</scope>
</reference>
<proteinExistence type="predicted"/>
<organism evidence="1 2">
    <name type="scientific">bacterium (Candidatus Gribaldobacteria) CG10_big_fil_rev_8_21_14_0_10_41_12</name>
    <dbReference type="NCBI Taxonomy" id="2014277"/>
    <lineage>
        <taxon>Bacteria</taxon>
        <taxon>Candidatus Gribaldobacteria</taxon>
    </lineage>
</organism>
<gene>
    <name evidence="1" type="ORF">COU03_03960</name>
</gene>
<dbReference type="AlphaFoldDB" id="A0A2H0UVH9"/>
<comment type="caution">
    <text evidence="1">The sequence shown here is derived from an EMBL/GenBank/DDBJ whole genome shotgun (WGS) entry which is preliminary data.</text>
</comment>